<protein>
    <recommendedName>
        <fullName evidence="3">DUF11 domain-containing protein</fullName>
    </recommendedName>
</protein>
<evidence type="ECO:0000313" key="1">
    <source>
        <dbReference type="EMBL" id="GGX68506.1"/>
    </source>
</evidence>
<dbReference type="Proteomes" id="UP000600865">
    <property type="component" value="Unassembled WGS sequence"/>
</dbReference>
<dbReference type="AlphaFoldDB" id="A0A918NHT8"/>
<dbReference type="InterPro" id="IPR047589">
    <property type="entry name" value="DUF11_rpt"/>
</dbReference>
<comment type="caution">
    <text evidence="1">The sequence shown here is derived from an EMBL/GenBank/DDBJ whole genome shotgun (WGS) entry which is preliminary data.</text>
</comment>
<gene>
    <name evidence="1" type="ORF">GCM10011309_17860</name>
</gene>
<dbReference type="NCBIfam" id="TIGR01451">
    <property type="entry name" value="B_ant_repeat"/>
    <property type="match status" value="1"/>
</dbReference>
<proteinExistence type="predicted"/>
<keyword evidence="2" id="KW-1185">Reference proteome</keyword>
<sequence>MVLDTFIETHRVPSVGVSWKTVTLANDYVAPVVSCTYVLASSSNNEAHTRVRNVGPLSFEVRAQRFEDPASLSASDVHCLVVETGAHTLADGRKIEARTVQSTNVSGKNVGWSNTTTENVTTSLTSGFSAMAIFGQVMTFADSRASVFWTNNCSNRGAPPTLTNFCVGKHIGQLSGTRGTETLGYIVAQPGSGTVNGVSYVFALGGNSIRGVGNSPAYNYTVSGDFDTAVATQAAENGGDGGWAVLYGSDPLPNNAIQLAIEEETLVGDSSRTHTAEQVYYAAFDSNQSALFEASKSLAMAADNPTVYAVPGSDVVYTIDIQNTGNGPADLNSIFLVDSLPEEVEFFNGDMDGAGPASGPVLFDAGTSGLTFTAATDLRYSNLVARPSNVGECLYTPTSGYDSNVKHVCFSPKGYARPETLYAGNTASLSFRVQIP</sequence>
<accession>A0A918NHT8</accession>
<name>A0A918NHT8_9PROT</name>
<dbReference type="EMBL" id="BMYV01000002">
    <property type="protein sequence ID" value="GGX68506.1"/>
    <property type="molecule type" value="Genomic_DNA"/>
</dbReference>
<evidence type="ECO:0000313" key="2">
    <source>
        <dbReference type="Proteomes" id="UP000600865"/>
    </source>
</evidence>
<organism evidence="1 2">
    <name type="scientific">Litorimonas cladophorae</name>
    <dbReference type="NCBI Taxonomy" id="1220491"/>
    <lineage>
        <taxon>Bacteria</taxon>
        <taxon>Pseudomonadati</taxon>
        <taxon>Pseudomonadota</taxon>
        <taxon>Alphaproteobacteria</taxon>
        <taxon>Maricaulales</taxon>
        <taxon>Robiginitomaculaceae</taxon>
    </lineage>
</organism>
<evidence type="ECO:0008006" key="3">
    <source>
        <dbReference type="Google" id="ProtNLM"/>
    </source>
</evidence>
<reference evidence="1 2" key="1">
    <citation type="journal article" date="2014" name="Int. J. Syst. Evol. Microbiol.">
        <title>Complete genome sequence of Corynebacterium casei LMG S-19264T (=DSM 44701T), isolated from a smear-ripened cheese.</title>
        <authorList>
            <consortium name="US DOE Joint Genome Institute (JGI-PGF)"/>
            <person name="Walter F."/>
            <person name="Albersmeier A."/>
            <person name="Kalinowski J."/>
            <person name="Ruckert C."/>
        </authorList>
    </citation>
    <scope>NUCLEOTIDE SEQUENCE [LARGE SCALE GENOMIC DNA]</scope>
    <source>
        <strain evidence="1 2">KCTC 23968</strain>
    </source>
</reference>